<organism evidence="2 3">
    <name type="scientific">Angiostrongylus cantonensis</name>
    <name type="common">Rat lungworm</name>
    <dbReference type="NCBI Taxonomy" id="6313"/>
    <lineage>
        <taxon>Eukaryota</taxon>
        <taxon>Metazoa</taxon>
        <taxon>Ecdysozoa</taxon>
        <taxon>Nematoda</taxon>
        <taxon>Chromadorea</taxon>
        <taxon>Rhabditida</taxon>
        <taxon>Rhabditina</taxon>
        <taxon>Rhabditomorpha</taxon>
        <taxon>Strongyloidea</taxon>
        <taxon>Metastrongylidae</taxon>
        <taxon>Angiostrongylus</taxon>
    </lineage>
</organism>
<reference evidence="3" key="2">
    <citation type="submission" date="2017-02" db="UniProtKB">
        <authorList>
            <consortium name="WormBaseParasite"/>
        </authorList>
    </citation>
    <scope>IDENTIFICATION</scope>
</reference>
<feature type="region of interest" description="Disordered" evidence="1">
    <location>
        <begin position="49"/>
        <end position="77"/>
    </location>
</feature>
<keyword evidence="2" id="KW-1185">Reference proteome</keyword>
<feature type="compositionally biased region" description="Basic and acidic residues" evidence="1">
    <location>
        <begin position="54"/>
        <end position="77"/>
    </location>
</feature>
<reference evidence="2" key="1">
    <citation type="submission" date="2012-09" db="EMBL/GenBank/DDBJ databases">
        <authorList>
            <person name="Martin A.A."/>
        </authorList>
    </citation>
    <scope>NUCLEOTIDE SEQUENCE</scope>
</reference>
<evidence type="ECO:0000256" key="1">
    <source>
        <dbReference type="SAM" id="MobiDB-lite"/>
    </source>
</evidence>
<evidence type="ECO:0000313" key="2">
    <source>
        <dbReference type="Proteomes" id="UP000035642"/>
    </source>
</evidence>
<sequence length="77" mass="8561">MNVKTLQVKHFFPSAGLLVTNVPVSNECTAVIKCNNAKPCWTTIVRTPETKNVANDRGETEHSENTDSLKNEKQNDC</sequence>
<proteinExistence type="predicted"/>
<evidence type="ECO:0000313" key="3">
    <source>
        <dbReference type="WBParaSite" id="ACAC_0000174001-mRNA-1"/>
    </source>
</evidence>
<dbReference type="WBParaSite" id="ACAC_0000174001-mRNA-1">
    <property type="protein sequence ID" value="ACAC_0000174001-mRNA-1"/>
    <property type="gene ID" value="ACAC_0000174001"/>
</dbReference>
<accession>A0A0K0CWD5</accession>
<dbReference type="AlphaFoldDB" id="A0A0K0CWD5"/>
<protein>
    <submittedName>
        <fullName evidence="3">Uncharacterized protein</fullName>
    </submittedName>
</protein>
<dbReference type="Proteomes" id="UP000035642">
    <property type="component" value="Unassembled WGS sequence"/>
</dbReference>
<name>A0A0K0CWD5_ANGCA</name>